<proteinExistence type="predicted"/>
<name>A0A955L444_9BACT</name>
<dbReference type="PANTHER" id="PTHR15394">
    <property type="entry name" value="SERINE HYDROLASE RBBP9"/>
    <property type="match status" value="1"/>
</dbReference>
<protein>
    <submittedName>
        <fullName evidence="1">Alpha/beta hydrolase</fullName>
    </submittedName>
</protein>
<keyword evidence="1" id="KW-0378">Hydrolase</keyword>
<dbReference type="Pfam" id="PF06821">
    <property type="entry name" value="Ser_hydrolase"/>
    <property type="match status" value="1"/>
</dbReference>
<dbReference type="Gene3D" id="3.40.50.1820">
    <property type="entry name" value="alpha/beta hydrolase"/>
    <property type="match status" value="1"/>
</dbReference>
<dbReference type="AlphaFoldDB" id="A0A955L444"/>
<dbReference type="PANTHER" id="PTHR15394:SF3">
    <property type="entry name" value="SERINE HYDROLASE RBBP9"/>
    <property type="match status" value="1"/>
</dbReference>
<evidence type="ECO:0000313" key="2">
    <source>
        <dbReference type="Proteomes" id="UP000782843"/>
    </source>
</evidence>
<accession>A0A955L444</accession>
<organism evidence="1 2">
    <name type="scientific">Candidatus Dojkabacteria bacterium</name>
    <dbReference type="NCBI Taxonomy" id="2099670"/>
    <lineage>
        <taxon>Bacteria</taxon>
        <taxon>Candidatus Dojkabacteria</taxon>
    </lineage>
</organism>
<dbReference type="Proteomes" id="UP000782843">
    <property type="component" value="Unassembled WGS sequence"/>
</dbReference>
<dbReference type="InterPro" id="IPR010662">
    <property type="entry name" value="RBBP9/YdeN"/>
</dbReference>
<gene>
    <name evidence="1" type="ORF">KC660_04535</name>
</gene>
<evidence type="ECO:0000313" key="1">
    <source>
        <dbReference type="EMBL" id="MCA9382642.1"/>
    </source>
</evidence>
<reference evidence="1" key="1">
    <citation type="submission" date="2020-04" db="EMBL/GenBank/DDBJ databases">
        <authorList>
            <person name="Zhang T."/>
        </authorList>
    </citation>
    <scope>NUCLEOTIDE SEQUENCE</scope>
    <source>
        <strain evidence="1">HKST-UBA10</strain>
    </source>
</reference>
<dbReference type="SUPFAM" id="SSF53474">
    <property type="entry name" value="alpha/beta-Hydrolases"/>
    <property type="match status" value="1"/>
</dbReference>
<comment type="caution">
    <text evidence="1">The sequence shown here is derived from an EMBL/GenBank/DDBJ whole genome shotgun (WGS) entry which is preliminary data.</text>
</comment>
<dbReference type="EMBL" id="JAGQLG010000190">
    <property type="protein sequence ID" value="MCA9382642.1"/>
    <property type="molecule type" value="Genomic_DNA"/>
</dbReference>
<dbReference type="InterPro" id="IPR029058">
    <property type="entry name" value="AB_hydrolase_fold"/>
</dbReference>
<dbReference type="GO" id="GO:0016787">
    <property type="term" value="F:hydrolase activity"/>
    <property type="evidence" value="ECO:0007669"/>
    <property type="project" value="UniProtKB-KW"/>
</dbReference>
<reference evidence="1" key="2">
    <citation type="journal article" date="2021" name="Microbiome">
        <title>Successional dynamics and alternative stable states in a saline activated sludge microbial community over 9 years.</title>
        <authorList>
            <person name="Wang Y."/>
            <person name="Ye J."/>
            <person name="Ju F."/>
            <person name="Liu L."/>
            <person name="Boyd J.A."/>
            <person name="Deng Y."/>
            <person name="Parks D.H."/>
            <person name="Jiang X."/>
            <person name="Yin X."/>
            <person name="Woodcroft B.J."/>
            <person name="Tyson G.W."/>
            <person name="Hugenholtz P."/>
            <person name="Polz M.F."/>
            <person name="Zhang T."/>
        </authorList>
    </citation>
    <scope>NUCLEOTIDE SEQUENCE</scope>
    <source>
        <strain evidence="1">HKST-UBA10</strain>
    </source>
</reference>
<sequence length="196" mass="23164">MINKKTILIHGYAGRDLSFWLQWIEEELKKEKVTTYFPAYEDSKQPKMDQWVNLFKEELSDPDCEYSFVAHSMGCLVTLKLIEQLDLKLNNVVLVACPKNMVLDKVSGSLSTKVIGEERRILNEFFEQQYDWDLINSKISNLHFFFSDDDFAVPIDAYDYYKEIFPEAEFKIFNNYGHFNRKNDIYTLPEALELIK</sequence>